<evidence type="ECO:0000313" key="1">
    <source>
        <dbReference type="EMBL" id="CUS94084.1"/>
    </source>
</evidence>
<proteinExistence type="predicted"/>
<protein>
    <submittedName>
        <fullName evidence="1">Uncharacterized protein</fullName>
    </submittedName>
</protein>
<evidence type="ECO:0000313" key="2">
    <source>
        <dbReference type="Proteomes" id="UP000182200"/>
    </source>
</evidence>
<organism evidence="1 2">
    <name type="scientific">Candidatus Kryptonium thompsonii</name>
    <dbReference type="NCBI Taxonomy" id="1633631"/>
    <lineage>
        <taxon>Bacteria</taxon>
        <taxon>Pseudomonadati</taxon>
        <taxon>Candidatus Kryptoniota</taxon>
        <taxon>Candidatus Kryptonium</taxon>
    </lineage>
</organism>
<feature type="non-terminal residue" evidence="1">
    <location>
        <position position="356"/>
    </location>
</feature>
<comment type="caution">
    <text evidence="1">The sequence shown here is derived from an EMBL/GenBank/DDBJ whole genome shotgun (WGS) entry which is preliminary data.</text>
</comment>
<reference evidence="1 2" key="1">
    <citation type="submission" date="2015-11" db="EMBL/GenBank/DDBJ databases">
        <authorList>
            <person name="Varghese N."/>
        </authorList>
    </citation>
    <scope>NUCLEOTIDE SEQUENCE [LARGE SCALE GENOMIC DNA]</scope>
    <source>
        <strain evidence="1 2">JGI-8</strain>
    </source>
</reference>
<dbReference type="RefSeq" id="WP_141655195.1">
    <property type="nucleotide sequence ID" value="NZ_CZVI01000042.1"/>
</dbReference>
<name>A0ABM9UXK6_9BACT</name>
<dbReference type="EMBL" id="CZVI01000042">
    <property type="protein sequence ID" value="CUS94084.1"/>
    <property type="molecule type" value="Genomic_DNA"/>
</dbReference>
<gene>
    <name evidence="1" type="ORF">JGI8_01925</name>
</gene>
<keyword evidence="2" id="KW-1185">Reference proteome</keyword>
<accession>A0ABM9UXK6</accession>
<dbReference type="Proteomes" id="UP000182200">
    <property type="component" value="Unassembled WGS sequence"/>
</dbReference>
<sequence length="356" mass="40958">MSLALLFENLSLGFGRFPEQFKNFEFEDKFKIKASAGLDFKILKSGFEVSSIGEFRTGFEVQPIKNLFLRSGLFSEKGKIGGFSTGVGFRSGLFQFDLAYFKNTSNVWKDGKLTQDEFFETLVKNPEFEKFTRDEVTFSISVDMSRWYEKSLRVKSLRIEDEIFPHMLSDFEKRNIGSVEIENTSDKVLNAKIDFKLSFPLDIEAEPNEFEIKPRETKTIPISISLGTVNPENNEPIKIDALLNVKSTSDIPDEVKKFKIFLRGRNDWNGNVEDLKSFLKFDSPEISSFARIVILEHKDTLEKIDPALRKFYQAKFIFDELSKHIIYVSDPSLSIDKVQFPEETLKLRTGDCDDLA</sequence>